<keyword evidence="1" id="KW-1133">Transmembrane helix</keyword>
<reference evidence="2 3" key="1">
    <citation type="submission" date="2021-03" db="EMBL/GenBank/DDBJ databases">
        <title>Actinomadura violae sp. nov., isolated from lichen in Thailand.</title>
        <authorList>
            <person name="Kanchanasin P."/>
            <person name="Saeng-In P."/>
            <person name="Phongsopitanun W."/>
            <person name="Yuki M."/>
            <person name="Kudo T."/>
            <person name="Ohkuma M."/>
            <person name="Tanasupawat S."/>
        </authorList>
    </citation>
    <scope>NUCLEOTIDE SEQUENCE [LARGE SCALE GENOMIC DNA]</scope>
    <source>
        <strain evidence="2 3">LCR2-06</strain>
    </source>
</reference>
<gene>
    <name evidence="2" type="ORF">J4709_43555</name>
</gene>
<accession>A0ABS3S8B7</accession>
<keyword evidence="1" id="KW-0812">Transmembrane</keyword>
<evidence type="ECO:0000313" key="2">
    <source>
        <dbReference type="EMBL" id="MBO2464470.1"/>
    </source>
</evidence>
<proteinExistence type="predicted"/>
<evidence type="ECO:0000313" key="3">
    <source>
        <dbReference type="Proteomes" id="UP000680206"/>
    </source>
</evidence>
<comment type="caution">
    <text evidence="2">The sequence shown here is derived from an EMBL/GenBank/DDBJ whole genome shotgun (WGS) entry which is preliminary data.</text>
</comment>
<keyword evidence="3" id="KW-1185">Reference proteome</keyword>
<feature type="transmembrane region" description="Helical" evidence="1">
    <location>
        <begin position="6"/>
        <end position="26"/>
    </location>
</feature>
<dbReference type="Proteomes" id="UP000680206">
    <property type="component" value="Unassembled WGS sequence"/>
</dbReference>
<organism evidence="2 3">
    <name type="scientific">Actinomadura violacea</name>
    <dbReference type="NCBI Taxonomy" id="2819934"/>
    <lineage>
        <taxon>Bacteria</taxon>
        <taxon>Bacillati</taxon>
        <taxon>Actinomycetota</taxon>
        <taxon>Actinomycetes</taxon>
        <taxon>Streptosporangiales</taxon>
        <taxon>Thermomonosporaceae</taxon>
        <taxon>Actinomadura</taxon>
    </lineage>
</organism>
<dbReference type="EMBL" id="JAGEPF010000035">
    <property type="protein sequence ID" value="MBO2464470.1"/>
    <property type="molecule type" value="Genomic_DNA"/>
</dbReference>
<sequence length="86" mass="8813">MSLHLVQPMACGLLGLIVVYAVREGLREVMRRWRRTGEWIDQSAPGPQDPAPSTDAAAVAARACAVPTAEETGTAASGGPAAGGGR</sequence>
<dbReference type="RefSeq" id="WP_208250965.1">
    <property type="nucleotide sequence ID" value="NZ_JAGEPF010000035.1"/>
</dbReference>
<protein>
    <submittedName>
        <fullName evidence="2">Uncharacterized protein</fullName>
    </submittedName>
</protein>
<name>A0ABS3S8B7_9ACTN</name>
<keyword evidence="1" id="KW-0472">Membrane</keyword>
<evidence type="ECO:0000256" key="1">
    <source>
        <dbReference type="SAM" id="Phobius"/>
    </source>
</evidence>